<organism evidence="2">
    <name type="scientific">Tupanvirus soda lake</name>
    <dbReference type="NCBI Taxonomy" id="2126985"/>
    <lineage>
        <taxon>Viruses</taxon>
        <taxon>Varidnaviria</taxon>
        <taxon>Bamfordvirae</taxon>
        <taxon>Nucleocytoviricota</taxon>
        <taxon>Megaviricetes</taxon>
        <taxon>Imitervirales</taxon>
        <taxon>Mimiviridae</taxon>
        <taxon>Megamimivirinae</taxon>
        <taxon>Tupanvirus</taxon>
        <taxon>Tupanvirus salinum</taxon>
    </lineage>
</organism>
<evidence type="ECO:0000313" key="2">
    <source>
        <dbReference type="EMBL" id="QKU35247.1"/>
    </source>
</evidence>
<dbReference type="RefSeq" id="YP_010781905.1">
    <property type="nucleotide sequence ID" value="NC_075039.1"/>
</dbReference>
<keyword evidence="1" id="KW-0812">Transmembrane</keyword>
<protein>
    <submittedName>
        <fullName evidence="2">Putative orfan</fullName>
    </submittedName>
</protein>
<reference evidence="2" key="1">
    <citation type="submission" date="2017-01" db="EMBL/GenBank/DDBJ databases">
        <authorList>
            <person name="Assis F.L."/>
            <person name="Abrahao J.S."/>
            <person name="Silva L."/>
            <person name="Khalil J.B."/>
            <person name="Rodrigues R."/>
            <person name="Silva L.S."/>
            <person name="Arantes T."/>
            <person name="Boratto P."/>
            <person name="Andrade M."/>
            <person name="Kroon E.G."/>
            <person name="Ribeiro B."/>
            <person name="Bergier I."/>
            <person name="Seligmann H."/>
            <person name="Ghigo E."/>
            <person name="Colson P."/>
            <person name="Levasseur A."/>
            <person name="Raoult D."/>
            <person name="Scola B.L."/>
        </authorList>
    </citation>
    <scope>NUCLEOTIDE SEQUENCE</scope>
    <source>
        <strain evidence="2">Soda lake</strain>
    </source>
</reference>
<dbReference type="GeneID" id="80518669"/>
<name>A0A6N1NRT5_9VIRU</name>
<sequence>MQQCHAIILLVIIIFAIYWLTQSSSTIIKNNPEFFTILKGIQNPLTSYDDYGTFDFIHHTNDLPYYDPTYNNMINLTKTYTKYPNKMPKWSGENFSKDGFIRVCGSKVRKELVPSNYSDQSYAGAHFTNNINDEKIAPQAYNFYFS</sequence>
<keyword evidence="1" id="KW-1133">Transmembrane helix</keyword>
<dbReference type="EMBL" id="KY523104">
    <property type="protein sequence ID" value="QKU35247.1"/>
    <property type="molecule type" value="Genomic_DNA"/>
</dbReference>
<reference evidence="2" key="2">
    <citation type="journal article" date="2018" name="Nat. Commun.">
        <title>Tailed giant Tupanvirus possesses the most complete translational apparatus of the known virosphere.</title>
        <authorList>
            <person name="Abrahao J."/>
            <person name="Silva L."/>
            <person name="Silva L.S."/>
            <person name="Khalil J.Y.B."/>
            <person name="Rodrigues R."/>
            <person name="Arantes T."/>
            <person name="Assis F."/>
            <person name="Boratto P."/>
            <person name="Andrade M."/>
            <person name="Kroon E.G."/>
            <person name="Ribeiro B."/>
            <person name="Bergier I."/>
            <person name="Seligmann H."/>
            <person name="Ghigo E."/>
            <person name="Colson P."/>
            <person name="Levasseur A."/>
            <person name="Kroemer G."/>
            <person name="Raoult D."/>
            <person name="La Scola B."/>
        </authorList>
    </citation>
    <scope>NUCLEOTIDE SEQUENCE [LARGE SCALE GENOMIC DNA]</scope>
    <source>
        <strain evidence="2">Soda lake</strain>
    </source>
</reference>
<proteinExistence type="predicted"/>
<dbReference type="KEGG" id="vg:80518669"/>
<accession>A0A6N1NRT5</accession>
<evidence type="ECO:0000256" key="1">
    <source>
        <dbReference type="SAM" id="Phobius"/>
    </source>
</evidence>
<feature type="transmembrane region" description="Helical" evidence="1">
    <location>
        <begin position="6"/>
        <end position="21"/>
    </location>
</feature>
<keyword evidence="1" id="KW-0472">Membrane</keyword>